<dbReference type="Proteomes" id="UP000538196">
    <property type="component" value="Unassembled WGS sequence"/>
</dbReference>
<evidence type="ECO:0000256" key="4">
    <source>
        <dbReference type="ARBA" id="ARBA00022512"/>
    </source>
</evidence>
<dbReference type="InterPro" id="IPR017850">
    <property type="entry name" value="Alkaline_phosphatase_core_sf"/>
</dbReference>
<accession>A0A7W4UWY2</accession>
<dbReference type="AlphaFoldDB" id="A0A7W4UWY2"/>
<keyword evidence="4" id="KW-0134">Cell wall</keyword>
<protein>
    <recommendedName>
        <fullName evidence="3">phospholipase C</fullName>
        <ecNumber evidence="3">3.1.4.3</ecNumber>
    </recommendedName>
</protein>
<dbReference type="InterPro" id="IPR007312">
    <property type="entry name" value="Phosphoesterase"/>
</dbReference>
<comment type="similarity">
    <text evidence="2">Belongs to the bacterial phospholipase C family.</text>
</comment>
<dbReference type="InterPro" id="IPR006311">
    <property type="entry name" value="TAT_signal"/>
</dbReference>
<comment type="catalytic activity">
    <reaction evidence="7">
        <text>a 1,2-diacyl-sn-glycero-3-phosphocholine + H2O = phosphocholine + a 1,2-diacyl-sn-glycerol + H(+)</text>
        <dbReference type="Rhea" id="RHEA:10604"/>
        <dbReference type="ChEBI" id="CHEBI:15377"/>
        <dbReference type="ChEBI" id="CHEBI:15378"/>
        <dbReference type="ChEBI" id="CHEBI:17815"/>
        <dbReference type="ChEBI" id="CHEBI:57643"/>
        <dbReference type="ChEBI" id="CHEBI:295975"/>
        <dbReference type="EC" id="3.1.4.3"/>
    </reaction>
    <physiologicalReaction direction="left-to-right" evidence="7">
        <dbReference type="Rhea" id="RHEA:10605"/>
    </physiologicalReaction>
</comment>
<organism evidence="9 10">
    <name type="scientific">Leifsonia aquatica</name>
    <name type="common">Corynebacterium aquaticum</name>
    <dbReference type="NCBI Taxonomy" id="144185"/>
    <lineage>
        <taxon>Bacteria</taxon>
        <taxon>Bacillati</taxon>
        <taxon>Actinomycetota</taxon>
        <taxon>Actinomycetes</taxon>
        <taxon>Micrococcales</taxon>
        <taxon>Microbacteriaceae</taxon>
        <taxon>Leifsonia</taxon>
    </lineage>
</organism>
<dbReference type="PANTHER" id="PTHR31956">
    <property type="entry name" value="NON-SPECIFIC PHOSPHOLIPASE C4-RELATED"/>
    <property type="match status" value="1"/>
</dbReference>
<reference evidence="9 10" key="1">
    <citation type="submission" date="2020-08" db="EMBL/GenBank/DDBJ databases">
        <title>Sequencing the genomes of 1000 actinobacteria strains.</title>
        <authorList>
            <person name="Klenk H.-P."/>
        </authorList>
    </citation>
    <scope>NUCLEOTIDE SEQUENCE [LARGE SCALE GENOMIC DNA]</scope>
    <source>
        <strain evidence="9 10">DSM 20146</strain>
    </source>
</reference>
<dbReference type="EC" id="3.1.4.3" evidence="3"/>
<evidence type="ECO:0000256" key="3">
    <source>
        <dbReference type="ARBA" id="ARBA00012018"/>
    </source>
</evidence>
<evidence type="ECO:0000256" key="6">
    <source>
        <dbReference type="ARBA" id="ARBA00023026"/>
    </source>
</evidence>
<evidence type="ECO:0000256" key="1">
    <source>
        <dbReference type="ARBA" id="ARBA00004191"/>
    </source>
</evidence>
<dbReference type="RefSeq" id="WP_021764581.1">
    <property type="nucleotide sequence ID" value="NZ_JACHVP010000002.1"/>
</dbReference>
<evidence type="ECO:0000313" key="10">
    <source>
        <dbReference type="Proteomes" id="UP000538196"/>
    </source>
</evidence>
<dbReference type="GO" id="GO:0034480">
    <property type="term" value="F:phosphatidylcholine phospholipase C activity"/>
    <property type="evidence" value="ECO:0007669"/>
    <property type="project" value="UniProtKB-EC"/>
</dbReference>
<sequence>MSRHSRLRRSTLAGAGAALLGVVALVGAGVLAGSPASASANGYGGHGDHSAQTVTPIKHLVVIFDENISFDHYFGTYPNAANTDGTPFTAAPRTPAANTLTSSGTLTSNPNLYPPKRLTPDQAVTCDQNHSYAAEQAAVDAGKMDMFVQKTSTDTCTGAYGAPGLVMDYYDGNTVTGMWNYAQNYAMSDNNWDTEFGPSTPGALNLVSGQTHGGTAYDPKTGAVLPASTAVQSPNAAGVGTVIGDPDPAYDDCSDNDHTSTSAVVGMSGKNVGDLLNARGVTWGWFQGGFTPTTAWNGQSGSYAACDKTTANVAGATPKDYSPHHSPFQYYKSTSNPHHLAPSSVKAIGHTDQANHQYDLTSFDAALKADNLPAVSFLKAPEAQDGHAAYSDPLDEQKFLVNEINAIQKSDSWSSTAVVVTYDDSDGWYDHVAPKVTNGSKDAAVDSAVCTSVSRTAGGYADRCGPSQRLPFLLISPWAAQNKVDHTPIEQTSVLRFIENNWLTGRIGDASFDTRAGSIGGLFDWWHPQQREVLLDPTSGAVTKVVSTRPHWPTPPRGGWSTQP</sequence>
<name>A0A7W4UWY2_LEIAQ</name>
<dbReference type="EMBL" id="JACHVP010000002">
    <property type="protein sequence ID" value="MBB2967738.1"/>
    <property type="molecule type" value="Genomic_DNA"/>
</dbReference>
<evidence type="ECO:0000256" key="5">
    <source>
        <dbReference type="ARBA" id="ARBA00022801"/>
    </source>
</evidence>
<comment type="caution">
    <text evidence="9">The sequence shown here is derived from an EMBL/GenBank/DDBJ whole genome shotgun (WGS) entry which is preliminary data.</text>
</comment>
<proteinExistence type="inferred from homology"/>
<feature type="region of interest" description="Disordered" evidence="8">
    <location>
        <begin position="86"/>
        <end position="114"/>
    </location>
</feature>
<evidence type="ECO:0000256" key="7">
    <source>
        <dbReference type="ARBA" id="ARBA00048421"/>
    </source>
</evidence>
<dbReference type="CDD" id="cd16013">
    <property type="entry name" value="AcpA"/>
    <property type="match status" value="1"/>
</dbReference>
<feature type="compositionally biased region" description="Low complexity" evidence="8">
    <location>
        <begin position="86"/>
        <end position="111"/>
    </location>
</feature>
<keyword evidence="4" id="KW-0964">Secreted</keyword>
<keyword evidence="10" id="KW-1185">Reference proteome</keyword>
<gene>
    <name evidence="9" type="ORF">FHX33_002501</name>
</gene>
<evidence type="ECO:0000313" key="9">
    <source>
        <dbReference type="EMBL" id="MBB2967738.1"/>
    </source>
</evidence>
<dbReference type="Gene3D" id="3.40.720.10">
    <property type="entry name" value="Alkaline Phosphatase, subunit A"/>
    <property type="match status" value="1"/>
</dbReference>
<evidence type="ECO:0000256" key="2">
    <source>
        <dbReference type="ARBA" id="ARBA00009717"/>
    </source>
</evidence>
<keyword evidence="6" id="KW-0843">Virulence</keyword>
<dbReference type="Pfam" id="PF04185">
    <property type="entry name" value="Phosphoesterase"/>
    <property type="match status" value="1"/>
</dbReference>
<comment type="subcellular location">
    <subcellularLocation>
        <location evidence="1">Secreted</location>
        <location evidence="1">Cell wall</location>
    </subcellularLocation>
</comment>
<dbReference type="PROSITE" id="PS51318">
    <property type="entry name" value="TAT"/>
    <property type="match status" value="1"/>
</dbReference>
<dbReference type="PANTHER" id="PTHR31956:SF1">
    <property type="entry name" value="NON-SPECIFIC PHOSPHOLIPASE C1"/>
    <property type="match status" value="1"/>
</dbReference>
<keyword evidence="5 9" id="KW-0378">Hydrolase</keyword>
<evidence type="ECO:0000256" key="8">
    <source>
        <dbReference type="SAM" id="MobiDB-lite"/>
    </source>
</evidence>